<sequence length="130" mass="14975">MVLRLMAIAILFVLLTACSSGMQPSKKLVQSAIALQLEQTQQQLSKQLGVDFQGLKVEHIKIEQREPTEIQSLPSYHVRGTYDLTLKLPHTLTQKQNAFDVYLQRQQEGKTWRLLIPQKDPSTWLSYLIR</sequence>
<dbReference type="RefSeq" id="WP_073549803.1">
    <property type="nucleotide sequence ID" value="NZ_CAWMVK010000043.1"/>
</dbReference>
<dbReference type="OrthoDB" id="468126at2"/>
<keyword evidence="2" id="KW-1185">Reference proteome</keyword>
<proteinExistence type="predicted"/>
<organism evidence="1 2">
    <name type="scientific">Chroogloeocystis siderophila 5.2 s.c.1</name>
    <dbReference type="NCBI Taxonomy" id="247279"/>
    <lineage>
        <taxon>Bacteria</taxon>
        <taxon>Bacillati</taxon>
        <taxon>Cyanobacteriota</taxon>
        <taxon>Cyanophyceae</taxon>
        <taxon>Oscillatoriophycideae</taxon>
        <taxon>Chroococcales</taxon>
        <taxon>Chroococcaceae</taxon>
        <taxon>Chroogloeocystis</taxon>
    </lineage>
</organism>
<comment type="caution">
    <text evidence="1">The sequence shown here is derived from an EMBL/GenBank/DDBJ whole genome shotgun (WGS) entry which is preliminary data.</text>
</comment>
<dbReference type="EMBL" id="MRCC01000009">
    <property type="protein sequence ID" value="OKH25932.1"/>
    <property type="molecule type" value="Genomic_DNA"/>
</dbReference>
<evidence type="ECO:0000313" key="1">
    <source>
        <dbReference type="EMBL" id="OKH25932.1"/>
    </source>
</evidence>
<evidence type="ECO:0000313" key="2">
    <source>
        <dbReference type="Proteomes" id="UP000185984"/>
    </source>
</evidence>
<name>A0A1U7HQR8_9CHRO</name>
<gene>
    <name evidence="1" type="ORF">NIES1031_12950</name>
</gene>
<reference evidence="1 2" key="1">
    <citation type="submission" date="2016-11" db="EMBL/GenBank/DDBJ databases">
        <title>Draft Genome Sequences of Nine Cyanobacterial Strains from Diverse Habitats.</title>
        <authorList>
            <person name="Zhu T."/>
            <person name="Hou S."/>
            <person name="Lu X."/>
            <person name="Hess W.R."/>
        </authorList>
    </citation>
    <scope>NUCLEOTIDE SEQUENCE [LARGE SCALE GENOMIC DNA]</scope>
    <source>
        <strain evidence="1 2">5.2 s.c.1</strain>
    </source>
</reference>
<dbReference type="Proteomes" id="UP000185984">
    <property type="component" value="Unassembled WGS sequence"/>
</dbReference>
<dbReference type="PROSITE" id="PS51257">
    <property type="entry name" value="PROKAR_LIPOPROTEIN"/>
    <property type="match status" value="1"/>
</dbReference>
<dbReference type="AlphaFoldDB" id="A0A1U7HQR8"/>
<dbReference type="STRING" id="247279.NIES1031_12950"/>
<protein>
    <recommendedName>
        <fullName evidence="3">Lipoprotein</fullName>
    </recommendedName>
</protein>
<accession>A0A1U7HQR8</accession>
<evidence type="ECO:0008006" key="3">
    <source>
        <dbReference type="Google" id="ProtNLM"/>
    </source>
</evidence>